<evidence type="ECO:0000256" key="4">
    <source>
        <dbReference type="SAM" id="MobiDB-lite"/>
    </source>
</evidence>
<dbReference type="Pfam" id="PF04082">
    <property type="entry name" value="Fungal_trans"/>
    <property type="match status" value="1"/>
</dbReference>
<dbReference type="GO" id="GO:0005634">
    <property type="term" value="C:nucleus"/>
    <property type="evidence" value="ECO:0007669"/>
    <property type="project" value="UniProtKB-SubCell"/>
</dbReference>
<comment type="subcellular location">
    <subcellularLocation>
        <location evidence="1">Nucleus</location>
    </subcellularLocation>
</comment>
<name>A0A8K0S1H7_9HYPO</name>
<dbReference type="PANTHER" id="PTHR31001:SF40">
    <property type="entry name" value="ZN(II)2CYS6 TRANSCRIPTION FACTOR (EUROFUNG)"/>
    <property type="match status" value="1"/>
</dbReference>
<sequence length="693" mass="77354">MPWKKMAGPLVTRRNGKTQACEPCRRRKVACDHSYPVCRRCRRKPNGEANCYYATASQDASTPGLSQRPENGTSLGAATPREPPLQSGHFGPDDRLWSSPAARAPLGFFGPTSFPAAYEETETSLAAQLTRGENVPPSPSCTTAPSGVDIQNMVNMDQGANWLAIRVLQAIPEKPFSDSFHSHASSDGWVRKIGERLITSTWETFGSYLRDRGNVIKLRELGSMICINTRRSLKEDQDDPQAWIETFSGSSLRWEAIGMMFLYAALGELSASMTAESRKVLEHYTEFCSSCITLANMGGSSGSLMLFLMYKRSVLHACMHGETSLPYWKFHAETVAMLTFSGFHDNRPRDASGTSSEPTVATEIRRRVGCQIFVVDKFLATLVGRPPLLTRRFCCIKPPLDLDDSALLSDKEMFRTRVQGLDSDGWETDGRFHSTTLLRVRMMVALIRDEILEAVLSQTGECTFEHLMSLKVKELELYHRLPAHVICSRTLDEIRNINLHSDYPKLLTRLDHLLNLFLVERALVKQGHSRVDLLTISFEMVVLTLSLWTQKHVWAGIQGESQWIIMGYATLAGAVLCLELMDSDPVIITPGNNVIAGETYSRSSIIQQLSLLVGCLNASNSSQPNSSISQNVRAVIKKVLDHILNNPSIPPAPIGFEGFDFTADWDTFAQFNLLDDFDWLSQDREMEDSRGLQ</sequence>
<dbReference type="InterPro" id="IPR001138">
    <property type="entry name" value="Zn2Cys6_DnaBD"/>
</dbReference>
<dbReference type="AlphaFoldDB" id="A0A8K0S1H7"/>
<dbReference type="GO" id="GO:0006351">
    <property type="term" value="P:DNA-templated transcription"/>
    <property type="evidence" value="ECO:0007669"/>
    <property type="project" value="InterPro"/>
</dbReference>
<organism evidence="6 7">
    <name type="scientific">Fusarium tricinctum</name>
    <dbReference type="NCBI Taxonomy" id="61284"/>
    <lineage>
        <taxon>Eukaryota</taxon>
        <taxon>Fungi</taxon>
        <taxon>Dikarya</taxon>
        <taxon>Ascomycota</taxon>
        <taxon>Pezizomycotina</taxon>
        <taxon>Sordariomycetes</taxon>
        <taxon>Hypocreomycetidae</taxon>
        <taxon>Hypocreales</taxon>
        <taxon>Nectriaceae</taxon>
        <taxon>Fusarium</taxon>
        <taxon>Fusarium tricinctum species complex</taxon>
    </lineage>
</organism>
<accession>A0A8K0S1H7</accession>
<dbReference type="Pfam" id="PF00172">
    <property type="entry name" value="Zn_clus"/>
    <property type="match status" value="1"/>
</dbReference>
<dbReference type="OrthoDB" id="6612291at2759"/>
<dbReference type="InterPro" id="IPR007219">
    <property type="entry name" value="XnlR_reg_dom"/>
</dbReference>
<reference evidence="6" key="1">
    <citation type="journal article" date="2021" name="Nat. Commun.">
        <title>Genetic determinants of endophytism in the Arabidopsis root mycobiome.</title>
        <authorList>
            <person name="Mesny F."/>
            <person name="Miyauchi S."/>
            <person name="Thiergart T."/>
            <person name="Pickel B."/>
            <person name="Atanasova L."/>
            <person name="Karlsson M."/>
            <person name="Huettel B."/>
            <person name="Barry K.W."/>
            <person name="Haridas S."/>
            <person name="Chen C."/>
            <person name="Bauer D."/>
            <person name="Andreopoulos W."/>
            <person name="Pangilinan J."/>
            <person name="LaButti K."/>
            <person name="Riley R."/>
            <person name="Lipzen A."/>
            <person name="Clum A."/>
            <person name="Drula E."/>
            <person name="Henrissat B."/>
            <person name="Kohler A."/>
            <person name="Grigoriev I.V."/>
            <person name="Martin F.M."/>
            <person name="Hacquard S."/>
        </authorList>
    </citation>
    <scope>NUCLEOTIDE SEQUENCE</scope>
    <source>
        <strain evidence="6">MPI-SDFR-AT-0068</strain>
    </source>
</reference>
<dbReference type="GO" id="GO:0000981">
    <property type="term" value="F:DNA-binding transcription factor activity, RNA polymerase II-specific"/>
    <property type="evidence" value="ECO:0007669"/>
    <property type="project" value="InterPro"/>
</dbReference>
<dbReference type="SMART" id="SM00906">
    <property type="entry name" value="Fungal_trans"/>
    <property type="match status" value="1"/>
</dbReference>
<gene>
    <name evidence="6" type="ORF">BKA59DRAFT_416099</name>
</gene>
<dbReference type="SUPFAM" id="SSF57701">
    <property type="entry name" value="Zn2/Cys6 DNA-binding domain"/>
    <property type="match status" value="1"/>
</dbReference>
<dbReference type="PROSITE" id="PS50048">
    <property type="entry name" value="ZN2_CY6_FUNGAL_2"/>
    <property type="match status" value="1"/>
</dbReference>
<evidence type="ECO:0000256" key="2">
    <source>
        <dbReference type="ARBA" id="ARBA00022723"/>
    </source>
</evidence>
<dbReference type="Proteomes" id="UP000813427">
    <property type="component" value="Unassembled WGS sequence"/>
</dbReference>
<keyword evidence="3" id="KW-0539">Nucleus</keyword>
<keyword evidence="7" id="KW-1185">Reference proteome</keyword>
<protein>
    <recommendedName>
        <fullName evidence="5">Zn(2)-C6 fungal-type domain-containing protein</fullName>
    </recommendedName>
</protein>
<dbReference type="PANTHER" id="PTHR31001">
    <property type="entry name" value="UNCHARACTERIZED TRANSCRIPTIONAL REGULATORY PROTEIN"/>
    <property type="match status" value="1"/>
</dbReference>
<feature type="region of interest" description="Disordered" evidence="4">
    <location>
        <begin position="57"/>
        <end position="97"/>
    </location>
</feature>
<proteinExistence type="predicted"/>
<feature type="domain" description="Zn(2)-C6 fungal-type" evidence="5">
    <location>
        <begin position="20"/>
        <end position="53"/>
    </location>
</feature>
<evidence type="ECO:0000256" key="3">
    <source>
        <dbReference type="ARBA" id="ARBA00023242"/>
    </source>
</evidence>
<dbReference type="GO" id="GO:0008270">
    <property type="term" value="F:zinc ion binding"/>
    <property type="evidence" value="ECO:0007669"/>
    <property type="project" value="InterPro"/>
</dbReference>
<evidence type="ECO:0000259" key="5">
    <source>
        <dbReference type="PROSITE" id="PS50048"/>
    </source>
</evidence>
<dbReference type="CDD" id="cd12148">
    <property type="entry name" value="fungal_TF_MHR"/>
    <property type="match status" value="1"/>
</dbReference>
<feature type="compositionally biased region" description="Polar residues" evidence="4">
    <location>
        <begin position="57"/>
        <end position="76"/>
    </location>
</feature>
<dbReference type="EMBL" id="JAGPXF010000003">
    <property type="protein sequence ID" value="KAH7251360.1"/>
    <property type="molecule type" value="Genomic_DNA"/>
</dbReference>
<comment type="caution">
    <text evidence="6">The sequence shown here is derived from an EMBL/GenBank/DDBJ whole genome shotgun (WGS) entry which is preliminary data.</text>
</comment>
<dbReference type="Gene3D" id="4.10.240.10">
    <property type="entry name" value="Zn(2)-C6 fungal-type DNA-binding domain"/>
    <property type="match status" value="1"/>
</dbReference>
<evidence type="ECO:0000256" key="1">
    <source>
        <dbReference type="ARBA" id="ARBA00004123"/>
    </source>
</evidence>
<evidence type="ECO:0000313" key="6">
    <source>
        <dbReference type="EMBL" id="KAH7251360.1"/>
    </source>
</evidence>
<dbReference type="CDD" id="cd00067">
    <property type="entry name" value="GAL4"/>
    <property type="match status" value="1"/>
</dbReference>
<dbReference type="GO" id="GO:0003677">
    <property type="term" value="F:DNA binding"/>
    <property type="evidence" value="ECO:0007669"/>
    <property type="project" value="InterPro"/>
</dbReference>
<keyword evidence="2" id="KW-0479">Metal-binding</keyword>
<dbReference type="InterPro" id="IPR050613">
    <property type="entry name" value="Sec_Metabolite_Reg"/>
</dbReference>
<evidence type="ECO:0000313" key="7">
    <source>
        <dbReference type="Proteomes" id="UP000813427"/>
    </source>
</evidence>
<dbReference type="InterPro" id="IPR036864">
    <property type="entry name" value="Zn2-C6_fun-type_DNA-bd_sf"/>
</dbReference>